<dbReference type="Proteomes" id="UP001206925">
    <property type="component" value="Unassembled WGS sequence"/>
</dbReference>
<dbReference type="InterPro" id="IPR017972">
    <property type="entry name" value="Cyt_P450_CS"/>
</dbReference>
<evidence type="ECO:0000256" key="8">
    <source>
        <dbReference type="PIRSR" id="PIRSR602401-1"/>
    </source>
</evidence>
<dbReference type="InterPro" id="IPR001128">
    <property type="entry name" value="Cyt_P450"/>
</dbReference>
<comment type="cofactor">
    <cofactor evidence="1 8">
        <name>heme</name>
        <dbReference type="ChEBI" id="CHEBI:30413"/>
    </cofactor>
</comment>
<keyword evidence="11" id="KW-1185">Reference proteome</keyword>
<evidence type="ECO:0000256" key="4">
    <source>
        <dbReference type="ARBA" id="ARBA00022723"/>
    </source>
</evidence>
<name>A0AAD5BQ77_AMBAR</name>
<evidence type="ECO:0000256" key="1">
    <source>
        <dbReference type="ARBA" id="ARBA00001971"/>
    </source>
</evidence>
<dbReference type="InterPro" id="IPR036396">
    <property type="entry name" value="Cyt_P450_sf"/>
</dbReference>
<evidence type="ECO:0000313" key="10">
    <source>
        <dbReference type="EMBL" id="KAI7727606.1"/>
    </source>
</evidence>
<accession>A0AAD5BQ77</accession>
<keyword evidence="3 8" id="KW-0349">Heme</keyword>
<reference evidence="10" key="1">
    <citation type="submission" date="2022-06" db="EMBL/GenBank/DDBJ databases">
        <title>Uncovering the hologenomic basis of an extraordinary plant invasion.</title>
        <authorList>
            <person name="Bieker V.C."/>
            <person name="Martin M.D."/>
            <person name="Gilbert T."/>
            <person name="Hodgins K."/>
            <person name="Battlay P."/>
            <person name="Petersen B."/>
            <person name="Wilson J."/>
        </authorList>
    </citation>
    <scope>NUCLEOTIDE SEQUENCE</scope>
    <source>
        <strain evidence="10">AA19_3_7</strain>
        <tissue evidence="10">Leaf</tissue>
    </source>
</reference>
<dbReference type="GO" id="GO:0020037">
    <property type="term" value="F:heme binding"/>
    <property type="evidence" value="ECO:0007669"/>
    <property type="project" value="InterPro"/>
</dbReference>
<dbReference type="GO" id="GO:0005506">
    <property type="term" value="F:iron ion binding"/>
    <property type="evidence" value="ECO:0007669"/>
    <property type="project" value="InterPro"/>
</dbReference>
<dbReference type="Pfam" id="PF00067">
    <property type="entry name" value="p450"/>
    <property type="match status" value="1"/>
</dbReference>
<dbReference type="Gene3D" id="1.10.630.10">
    <property type="entry name" value="Cytochrome P450"/>
    <property type="match status" value="1"/>
</dbReference>
<dbReference type="PANTHER" id="PTHR47951">
    <property type="entry name" value="OS08G0547900 PROTEIN"/>
    <property type="match status" value="1"/>
</dbReference>
<dbReference type="GO" id="GO:0016705">
    <property type="term" value="F:oxidoreductase activity, acting on paired donors, with incorporation or reduction of molecular oxygen"/>
    <property type="evidence" value="ECO:0007669"/>
    <property type="project" value="InterPro"/>
</dbReference>
<dbReference type="PRINTS" id="PR00463">
    <property type="entry name" value="EP450I"/>
</dbReference>
<keyword evidence="4 8" id="KW-0479">Metal-binding</keyword>
<dbReference type="EMBL" id="JAMZMK010011341">
    <property type="protein sequence ID" value="KAI7727606.1"/>
    <property type="molecule type" value="Genomic_DNA"/>
</dbReference>
<keyword evidence="5 9" id="KW-0560">Oxidoreductase</keyword>
<evidence type="ECO:0000313" key="11">
    <source>
        <dbReference type="Proteomes" id="UP001206925"/>
    </source>
</evidence>
<dbReference type="GO" id="GO:0004497">
    <property type="term" value="F:monooxygenase activity"/>
    <property type="evidence" value="ECO:0007669"/>
    <property type="project" value="UniProtKB-KW"/>
</dbReference>
<dbReference type="PANTHER" id="PTHR47951:SF7">
    <property type="entry name" value="FLAVONOID 3',5'-HYDROXYLASE-LIKE ISOFORM X1"/>
    <property type="match status" value="1"/>
</dbReference>
<organism evidence="10 11">
    <name type="scientific">Ambrosia artemisiifolia</name>
    <name type="common">Common ragweed</name>
    <dbReference type="NCBI Taxonomy" id="4212"/>
    <lineage>
        <taxon>Eukaryota</taxon>
        <taxon>Viridiplantae</taxon>
        <taxon>Streptophyta</taxon>
        <taxon>Embryophyta</taxon>
        <taxon>Tracheophyta</taxon>
        <taxon>Spermatophyta</taxon>
        <taxon>Magnoliopsida</taxon>
        <taxon>eudicotyledons</taxon>
        <taxon>Gunneridae</taxon>
        <taxon>Pentapetalae</taxon>
        <taxon>asterids</taxon>
        <taxon>campanulids</taxon>
        <taxon>Asterales</taxon>
        <taxon>Asteraceae</taxon>
        <taxon>Asteroideae</taxon>
        <taxon>Heliantheae alliance</taxon>
        <taxon>Heliantheae</taxon>
        <taxon>Ambrosia</taxon>
    </lineage>
</organism>
<gene>
    <name evidence="10" type="ORF">M8C21_012986</name>
</gene>
<evidence type="ECO:0000256" key="7">
    <source>
        <dbReference type="ARBA" id="ARBA00023033"/>
    </source>
</evidence>
<proteinExistence type="inferred from homology"/>
<keyword evidence="6 8" id="KW-0408">Iron</keyword>
<comment type="similarity">
    <text evidence="2 9">Belongs to the cytochrome P450 family.</text>
</comment>
<evidence type="ECO:0000256" key="3">
    <source>
        <dbReference type="ARBA" id="ARBA00022617"/>
    </source>
</evidence>
<keyword evidence="7 9" id="KW-0503">Monooxygenase</keyword>
<evidence type="ECO:0000256" key="5">
    <source>
        <dbReference type="ARBA" id="ARBA00023002"/>
    </source>
</evidence>
<dbReference type="AlphaFoldDB" id="A0AAD5BQ77"/>
<feature type="non-terminal residue" evidence="10">
    <location>
        <position position="516"/>
    </location>
</feature>
<protein>
    <submittedName>
        <fullName evidence="10">Uncharacterized protein</fullName>
    </submittedName>
</protein>
<feature type="binding site" description="axial binding residue" evidence="8">
    <location>
        <position position="454"/>
    </location>
    <ligand>
        <name>heme</name>
        <dbReference type="ChEBI" id="CHEBI:30413"/>
    </ligand>
    <ligandPart>
        <name>Fe</name>
        <dbReference type="ChEBI" id="CHEBI:18248"/>
    </ligandPart>
</feature>
<sequence>NTNNELHMLVVTISFLILSSLWFKFKLSNSSIGAPSLPPGPRSFPIIGYLPFLTPDLHTQFTNMARTYGPIFKFKVGSKLHVVINTPELAKVVVRDQDEVFSDRDQPVAALAISYGGQDIIFSKNNEKWRKLRKIFVHEIQSGRNLKATASYRRDEVRKTIKNLFGKVGTAVDIREMAFHTEANVITRMIWENTTDNNKAKKGNLGGEIDVVTSNIVKILGRANLSDFFPSLARFDLQGVERDMKMQLNKLDEIFTSIIEDRIKSNLKRPQDEIKHEGNKDFIQMLLDHKDGKDPSGTSLSMTQMKALLMNALTAGTDTTATTIEWAMSSIMQNRNVMKMVQEELIDIVGLNNMVEEYHLPNLPYLDATVKETLRLYPIVPFLVPRSSREECTVGGYTIPKGCTIFLNVWSIQRDPRYWNNPLEFNPERFSANKMDHKGNNLTFFPFGSGRRLCAGVALAEKMIMFILASLLHSFDWKLPKGEEHDLTETFGIVLRKRKSLVAIPSQRLSNVELYM</sequence>
<dbReference type="FunFam" id="1.10.630.10:FF:000126">
    <property type="entry name" value="Predicted protein"/>
    <property type="match status" value="1"/>
</dbReference>
<dbReference type="PROSITE" id="PS00086">
    <property type="entry name" value="CYTOCHROME_P450"/>
    <property type="match status" value="1"/>
</dbReference>
<evidence type="ECO:0000256" key="2">
    <source>
        <dbReference type="ARBA" id="ARBA00010617"/>
    </source>
</evidence>
<evidence type="ECO:0000256" key="6">
    <source>
        <dbReference type="ARBA" id="ARBA00023004"/>
    </source>
</evidence>
<comment type="caution">
    <text evidence="10">The sequence shown here is derived from an EMBL/GenBank/DDBJ whole genome shotgun (WGS) entry which is preliminary data.</text>
</comment>
<dbReference type="InterPro" id="IPR002401">
    <property type="entry name" value="Cyt_P450_E_grp-I"/>
</dbReference>
<dbReference type="PRINTS" id="PR00385">
    <property type="entry name" value="P450"/>
</dbReference>
<evidence type="ECO:0000256" key="9">
    <source>
        <dbReference type="RuleBase" id="RU000461"/>
    </source>
</evidence>
<dbReference type="SUPFAM" id="SSF48264">
    <property type="entry name" value="Cytochrome P450"/>
    <property type="match status" value="1"/>
</dbReference>